<dbReference type="Proteomes" id="UP001234343">
    <property type="component" value="Unassembled WGS sequence"/>
</dbReference>
<keyword evidence="1" id="KW-1133">Transmembrane helix</keyword>
<keyword evidence="1" id="KW-0472">Membrane</keyword>
<name>A0ABT7SU85_9ALTE</name>
<gene>
    <name evidence="2" type="ORF">QTP81_03870</name>
</gene>
<dbReference type="RefSeq" id="WP_289363839.1">
    <property type="nucleotide sequence ID" value="NZ_JAUCBP010000002.1"/>
</dbReference>
<organism evidence="2 3">
    <name type="scientific">Alteromonas arenosi</name>
    <dbReference type="NCBI Taxonomy" id="3055817"/>
    <lineage>
        <taxon>Bacteria</taxon>
        <taxon>Pseudomonadati</taxon>
        <taxon>Pseudomonadota</taxon>
        <taxon>Gammaproteobacteria</taxon>
        <taxon>Alteromonadales</taxon>
        <taxon>Alteromonadaceae</taxon>
        <taxon>Alteromonas/Salinimonas group</taxon>
        <taxon>Alteromonas</taxon>
    </lineage>
</organism>
<dbReference type="InterPro" id="IPR012902">
    <property type="entry name" value="N_methyl_site"/>
</dbReference>
<evidence type="ECO:0000313" key="2">
    <source>
        <dbReference type="EMBL" id="MDM7859741.1"/>
    </source>
</evidence>
<accession>A0ABT7SU85</accession>
<protein>
    <submittedName>
        <fullName evidence="2">PilW family protein</fullName>
    </submittedName>
</protein>
<dbReference type="InterPro" id="IPR032092">
    <property type="entry name" value="PilW"/>
</dbReference>
<reference evidence="2 3" key="1">
    <citation type="submission" date="2023-06" db="EMBL/GenBank/DDBJ databases">
        <title>Alteromonas sp. ASW11-36 isolated from intertidal sand.</title>
        <authorList>
            <person name="Li Y."/>
        </authorList>
    </citation>
    <scope>NUCLEOTIDE SEQUENCE [LARGE SCALE GENOMIC DNA]</scope>
    <source>
        <strain evidence="2 3">ASW11-36</strain>
    </source>
</reference>
<dbReference type="Pfam" id="PF16074">
    <property type="entry name" value="PilW"/>
    <property type="match status" value="1"/>
</dbReference>
<keyword evidence="1" id="KW-0812">Transmembrane</keyword>
<dbReference type="NCBIfam" id="TIGR02532">
    <property type="entry name" value="IV_pilin_GFxxxE"/>
    <property type="match status" value="1"/>
</dbReference>
<comment type="caution">
    <text evidence="2">The sequence shown here is derived from an EMBL/GenBank/DDBJ whole genome shotgun (WGS) entry which is preliminary data.</text>
</comment>
<evidence type="ECO:0000256" key="1">
    <source>
        <dbReference type="SAM" id="Phobius"/>
    </source>
</evidence>
<sequence>MNTRRTSGFTLIEIMITLALGLLISGAIIQVMVSNSVADRLNRAIASAQESGRFIVNRLRSDVIMAGRYDLLDGNLNRAVDVVEEAAFVQNHPIPLPGDFAVRPVLGAIEGPNTGDSDVLVISLQTDRDCRGYTLGYNNNDQFYVVNEYFLDGSQLKCRGFDGRYLRGQKPAAGHNGHAAFTLLDDVESFQVLYGVANPLIAGDDSARPVQYIPADQLLGAIAANGQVVAVRIGVLVKGDGQVKISQSASFVLLNEDPISPGSDHIYKQFEVTIALRNMKNFVRSVSL</sequence>
<proteinExistence type="predicted"/>
<feature type="transmembrane region" description="Helical" evidence="1">
    <location>
        <begin position="12"/>
        <end position="33"/>
    </location>
</feature>
<dbReference type="Pfam" id="PF07963">
    <property type="entry name" value="N_methyl"/>
    <property type="match status" value="1"/>
</dbReference>
<keyword evidence="3" id="KW-1185">Reference proteome</keyword>
<dbReference type="PROSITE" id="PS00409">
    <property type="entry name" value="PROKAR_NTER_METHYL"/>
    <property type="match status" value="1"/>
</dbReference>
<dbReference type="EMBL" id="JAUCBP010000002">
    <property type="protein sequence ID" value="MDM7859741.1"/>
    <property type="molecule type" value="Genomic_DNA"/>
</dbReference>
<evidence type="ECO:0000313" key="3">
    <source>
        <dbReference type="Proteomes" id="UP001234343"/>
    </source>
</evidence>